<comment type="caution">
    <text evidence="2">The sequence shown here is derived from an EMBL/GenBank/DDBJ whole genome shotgun (WGS) entry which is preliminary data.</text>
</comment>
<name>A0ABW7NAZ5_9BACT</name>
<protein>
    <recommendedName>
        <fullName evidence="4">Calx-beta domain-containing protein</fullName>
    </recommendedName>
</protein>
<evidence type="ECO:0008006" key="4">
    <source>
        <dbReference type="Google" id="ProtNLM"/>
    </source>
</evidence>
<dbReference type="Proteomes" id="UP001610063">
    <property type="component" value="Unassembled WGS sequence"/>
</dbReference>
<dbReference type="EMBL" id="JBIPKE010000019">
    <property type="protein sequence ID" value="MFH6984790.1"/>
    <property type="molecule type" value="Genomic_DNA"/>
</dbReference>
<reference evidence="2 3" key="1">
    <citation type="journal article" date="2013" name="Int. J. Syst. Evol. Microbiol.">
        <title>Marinoscillum luteum sp. nov., isolated from marine sediment.</title>
        <authorList>
            <person name="Cha I.T."/>
            <person name="Park S.J."/>
            <person name="Kim S.J."/>
            <person name="Kim J.G."/>
            <person name="Jung M.Y."/>
            <person name="Shin K.S."/>
            <person name="Kwon K.K."/>
            <person name="Yang S.H."/>
            <person name="Seo Y.S."/>
            <person name="Rhee S.K."/>
        </authorList>
    </citation>
    <scope>NUCLEOTIDE SEQUENCE [LARGE SCALE GENOMIC DNA]</scope>
    <source>
        <strain evidence="2 3">KCTC 23939</strain>
    </source>
</reference>
<organism evidence="2 3">
    <name type="scientific">Marinoscillum luteum</name>
    <dbReference type="NCBI Taxonomy" id="861051"/>
    <lineage>
        <taxon>Bacteria</taxon>
        <taxon>Pseudomonadati</taxon>
        <taxon>Bacteroidota</taxon>
        <taxon>Cytophagia</taxon>
        <taxon>Cytophagales</taxon>
        <taxon>Reichenbachiellaceae</taxon>
        <taxon>Marinoscillum</taxon>
    </lineage>
</organism>
<evidence type="ECO:0000313" key="2">
    <source>
        <dbReference type="EMBL" id="MFH6984790.1"/>
    </source>
</evidence>
<feature type="chain" id="PRO_5045930932" description="Calx-beta domain-containing protein" evidence="1">
    <location>
        <begin position="22"/>
        <end position="313"/>
    </location>
</feature>
<accession>A0ABW7NAZ5</accession>
<dbReference type="Gene3D" id="2.60.40.2030">
    <property type="match status" value="1"/>
</dbReference>
<gene>
    <name evidence="2" type="ORF">ACHKAR_15145</name>
</gene>
<keyword evidence="1" id="KW-0732">Signal</keyword>
<evidence type="ECO:0000313" key="3">
    <source>
        <dbReference type="Proteomes" id="UP001610063"/>
    </source>
</evidence>
<evidence type="ECO:0000256" key="1">
    <source>
        <dbReference type="SAM" id="SignalP"/>
    </source>
</evidence>
<sequence>MNKIYRLLLILVVVSFGFTSCDDEDFTGHSSLVPTSPTISISAPSSITIDEQDTTFSWTVTMSEAQIVDVAIYVTVAEGTTATEHDDFDIENSNSRVYIPAGSTTGTAMVTLYADDDTREETEMLMIQIGDSRTANASITPTTVAITINNTPDFAPLETVTLTAVWDNGDETAVGESFCSSFDVDVLFLVEDFSGYHPDFSMATGSCPEVGDLDWADGHYWVTTNLYGSVDLGEFATDIPVSLQLTRYNNDGSVASSSTVLIDEQLHSDDDGSSLYLVGYITVTNGVYELFDADDTSYGDVSVQKMDLPAGVK</sequence>
<dbReference type="RefSeq" id="WP_395418221.1">
    <property type="nucleotide sequence ID" value="NZ_JBIPKE010000019.1"/>
</dbReference>
<dbReference type="PROSITE" id="PS51257">
    <property type="entry name" value="PROKAR_LIPOPROTEIN"/>
    <property type="match status" value="1"/>
</dbReference>
<proteinExistence type="predicted"/>
<dbReference type="SUPFAM" id="SSF141072">
    <property type="entry name" value="CalX-like"/>
    <property type="match status" value="1"/>
</dbReference>
<keyword evidence="3" id="KW-1185">Reference proteome</keyword>
<dbReference type="InterPro" id="IPR038081">
    <property type="entry name" value="CalX-like_sf"/>
</dbReference>
<feature type="signal peptide" evidence="1">
    <location>
        <begin position="1"/>
        <end position="21"/>
    </location>
</feature>